<protein>
    <submittedName>
        <fullName evidence="1">Uncharacterized protein</fullName>
    </submittedName>
</protein>
<reference evidence="1" key="1">
    <citation type="journal article" date="2023" name="G3 (Bethesda)">
        <title>A reference genome for the long-term kleptoplast-retaining sea slug Elysia crispata morphotype clarki.</title>
        <authorList>
            <person name="Eastman K.E."/>
            <person name="Pendleton A.L."/>
            <person name="Shaikh M.A."/>
            <person name="Suttiyut T."/>
            <person name="Ogas R."/>
            <person name="Tomko P."/>
            <person name="Gavelis G."/>
            <person name="Widhalm J.R."/>
            <person name="Wisecaver J.H."/>
        </authorList>
    </citation>
    <scope>NUCLEOTIDE SEQUENCE</scope>
    <source>
        <strain evidence="1">ECLA1</strain>
    </source>
</reference>
<dbReference type="EMBL" id="JAWDGP010002752">
    <property type="protein sequence ID" value="KAK3780241.1"/>
    <property type="molecule type" value="Genomic_DNA"/>
</dbReference>
<evidence type="ECO:0000313" key="2">
    <source>
        <dbReference type="Proteomes" id="UP001283361"/>
    </source>
</evidence>
<dbReference type="Proteomes" id="UP001283361">
    <property type="component" value="Unassembled WGS sequence"/>
</dbReference>
<evidence type="ECO:0000313" key="1">
    <source>
        <dbReference type="EMBL" id="KAK3780241.1"/>
    </source>
</evidence>
<gene>
    <name evidence="1" type="ORF">RRG08_057232</name>
</gene>
<sequence>MGPKPIGRNRLTLPMKYDMLDKDLQNTGAGICATFTLKKQLSEIGDRTKLQVHNFTLFNPYTKDGYCYMRDETNGSLSSEIFAYIQYMHLKNVLEASQEIKEVIVYSDGCGGQTKNSYLSNMYFVLAQETGVQFTQKERNLVTDIFTPRDQEILMQTARRKPRPYHVKQLKYQDFKKMSTLHFSGIRPWKKNRSSLKTYVGLLFWTVQYKLIMKIRQWLSLFLTASKSTMLLDWSRSQFQSHKGSTWTCKQCKK</sequence>
<accession>A0AAE1DRC9</accession>
<organism evidence="1 2">
    <name type="scientific">Elysia crispata</name>
    <name type="common">lettuce slug</name>
    <dbReference type="NCBI Taxonomy" id="231223"/>
    <lineage>
        <taxon>Eukaryota</taxon>
        <taxon>Metazoa</taxon>
        <taxon>Spiralia</taxon>
        <taxon>Lophotrochozoa</taxon>
        <taxon>Mollusca</taxon>
        <taxon>Gastropoda</taxon>
        <taxon>Heterobranchia</taxon>
        <taxon>Euthyneura</taxon>
        <taxon>Panpulmonata</taxon>
        <taxon>Sacoglossa</taxon>
        <taxon>Placobranchoidea</taxon>
        <taxon>Plakobranchidae</taxon>
        <taxon>Elysia</taxon>
    </lineage>
</organism>
<proteinExistence type="predicted"/>
<comment type="caution">
    <text evidence="1">The sequence shown here is derived from an EMBL/GenBank/DDBJ whole genome shotgun (WGS) entry which is preliminary data.</text>
</comment>
<name>A0AAE1DRC9_9GAST</name>
<keyword evidence="2" id="KW-1185">Reference proteome</keyword>
<dbReference type="AlphaFoldDB" id="A0AAE1DRC9"/>